<dbReference type="PANTHER" id="PTHR24269">
    <property type="entry name" value="KREMEN PROTEIN"/>
    <property type="match status" value="1"/>
</dbReference>
<dbReference type="OrthoDB" id="2019572at2759"/>
<feature type="compositionally biased region" description="Pro residues" evidence="7">
    <location>
        <begin position="145"/>
        <end position="155"/>
    </location>
</feature>
<dbReference type="Proteomes" id="UP000192596">
    <property type="component" value="Unassembled WGS sequence"/>
</dbReference>
<name>A0A1V8TA35_9PEZI</name>
<evidence type="ECO:0000256" key="6">
    <source>
        <dbReference type="ARBA" id="ARBA00023180"/>
    </source>
</evidence>
<evidence type="ECO:0000313" key="12">
    <source>
        <dbReference type="Proteomes" id="UP000192596"/>
    </source>
</evidence>
<dbReference type="PANTHER" id="PTHR24269:SF16">
    <property type="entry name" value="PROTEIN SLG1"/>
    <property type="match status" value="1"/>
</dbReference>
<dbReference type="EMBL" id="NAJO01000013">
    <property type="protein sequence ID" value="OQO08098.1"/>
    <property type="molecule type" value="Genomic_DNA"/>
</dbReference>
<comment type="caution">
    <text evidence="11">The sequence shown here is derived from an EMBL/GenBank/DDBJ whole genome shotgun (WGS) entry which is preliminary data.</text>
</comment>
<evidence type="ECO:0000259" key="10">
    <source>
        <dbReference type="PROSITE" id="PS51212"/>
    </source>
</evidence>
<organism evidence="11 12">
    <name type="scientific">Cryoendolithus antarcticus</name>
    <dbReference type="NCBI Taxonomy" id="1507870"/>
    <lineage>
        <taxon>Eukaryota</taxon>
        <taxon>Fungi</taxon>
        <taxon>Dikarya</taxon>
        <taxon>Ascomycota</taxon>
        <taxon>Pezizomycotina</taxon>
        <taxon>Dothideomycetes</taxon>
        <taxon>Dothideomycetidae</taxon>
        <taxon>Cladosporiales</taxon>
        <taxon>Cladosporiaceae</taxon>
        <taxon>Cryoendolithus</taxon>
    </lineage>
</organism>
<evidence type="ECO:0000313" key="11">
    <source>
        <dbReference type="EMBL" id="OQO08098.1"/>
    </source>
</evidence>
<keyword evidence="5 8" id="KW-0472">Membrane</keyword>
<evidence type="ECO:0000256" key="4">
    <source>
        <dbReference type="ARBA" id="ARBA00022989"/>
    </source>
</evidence>
<accession>A0A1V8TA35</accession>
<dbReference type="GO" id="GO:0005886">
    <property type="term" value="C:plasma membrane"/>
    <property type="evidence" value="ECO:0007669"/>
    <property type="project" value="TreeGrafter"/>
</dbReference>
<keyword evidence="6" id="KW-0325">Glycoprotein</keyword>
<evidence type="ECO:0000256" key="3">
    <source>
        <dbReference type="ARBA" id="ARBA00022729"/>
    </source>
</evidence>
<evidence type="ECO:0000256" key="9">
    <source>
        <dbReference type="SAM" id="SignalP"/>
    </source>
</evidence>
<dbReference type="InterPro" id="IPR002889">
    <property type="entry name" value="WSC_carb-bd"/>
</dbReference>
<reference evidence="12" key="1">
    <citation type="submission" date="2017-03" db="EMBL/GenBank/DDBJ databases">
        <title>Genomes of endolithic fungi from Antarctica.</title>
        <authorList>
            <person name="Coleine C."/>
            <person name="Masonjones S."/>
            <person name="Stajich J.E."/>
        </authorList>
    </citation>
    <scope>NUCLEOTIDE SEQUENCE [LARGE SCALE GENOMIC DNA]</scope>
    <source>
        <strain evidence="12">CCFEE 5527</strain>
    </source>
</reference>
<gene>
    <name evidence="11" type="ORF">B0A48_06892</name>
</gene>
<feature type="transmembrane region" description="Helical" evidence="8">
    <location>
        <begin position="199"/>
        <end position="223"/>
    </location>
</feature>
<evidence type="ECO:0000256" key="2">
    <source>
        <dbReference type="ARBA" id="ARBA00022692"/>
    </source>
</evidence>
<keyword evidence="4 8" id="KW-1133">Transmembrane helix</keyword>
<feature type="domain" description="WSC" evidence="10">
    <location>
        <begin position="30"/>
        <end position="119"/>
    </location>
</feature>
<evidence type="ECO:0000256" key="7">
    <source>
        <dbReference type="SAM" id="MobiDB-lite"/>
    </source>
</evidence>
<keyword evidence="2 8" id="KW-0812">Transmembrane</keyword>
<dbReference type="SMART" id="SM00321">
    <property type="entry name" value="WSC"/>
    <property type="match status" value="1"/>
</dbReference>
<dbReference type="Pfam" id="PF01822">
    <property type="entry name" value="WSC"/>
    <property type="match status" value="1"/>
</dbReference>
<keyword evidence="3 9" id="KW-0732">Signal</keyword>
<dbReference type="InterPro" id="IPR051836">
    <property type="entry name" value="Kremen_rcpt"/>
</dbReference>
<dbReference type="PROSITE" id="PS51212">
    <property type="entry name" value="WSC"/>
    <property type="match status" value="1"/>
</dbReference>
<feature type="region of interest" description="Disordered" evidence="7">
    <location>
        <begin position="247"/>
        <end position="302"/>
    </location>
</feature>
<keyword evidence="12" id="KW-1185">Reference proteome</keyword>
<feature type="compositionally biased region" description="Polar residues" evidence="7">
    <location>
        <begin position="277"/>
        <end position="287"/>
    </location>
</feature>
<evidence type="ECO:0000256" key="5">
    <source>
        <dbReference type="ARBA" id="ARBA00023136"/>
    </source>
</evidence>
<proteinExistence type="predicted"/>
<sequence length="302" mass="31138">MPSTLASSAAYALAILPLFTQTTHAQALNAMTYQGCYSSSQPLTDQGPWTYQTSGYCQPICVKQGQAVLGLSGGSDCWCGDKLPSPGTKVGDEMCSTPCNGYDKENCGGNNYWSVYLSGTTNNVASFGGDSSSSSGITSSTTPSSTPPATTPPPTSSSAEPSVITSVAPGTTVVVTQAPAQTASSRATPTSAPASKPNVAGIAAGVVVGVIAIAAICIGAFLLMRRRQRRQAEDEYKRAMQVNAFMGRSGNEGKAPGTAYSNMSDQRLDAEAAAGRRNSSGSIADNQDYSRKILRVANPDNS</sequence>
<protein>
    <recommendedName>
        <fullName evidence="10">WSC domain-containing protein</fullName>
    </recommendedName>
</protein>
<evidence type="ECO:0000256" key="1">
    <source>
        <dbReference type="ARBA" id="ARBA00004167"/>
    </source>
</evidence>
<dbReference type="AlphaFoldDB" id="A0A1V8TA35"/>
<dbReference type="InParanoid" id="A0A1V8TA35"/>
<feature type="compositionally biased region" description="Low complexity" evidence="7">
    <location>
        <begin position="131"/>
        <end position="144"/>
    </location>
</feature>
<feature type="chain" id="PRO_5011986090" description="WSC domain-containing protein" evidence="9">
    <location>
        <begin position="26"/>
        <end position="302"/>
    </location>
</feature>
<feature type="signal peptide" evidence="9">
    <location>
        <begin position="1"/>
        <end position="25"/>
    </location>
</feature>
<dbReference type="STRING" id="1507870.A0A1V8TA35"/>
<evidence type="ECO:0000256" key="8">
    <source>
        <dbReference type="SAM" id="Phobius"/>
    </source>
</evidence>
<comment type="subcellular location">
    <subcellularLocation>
        <location evidence="1">Membrane</location>
        <topology evidence="1">Single-pass membrane protein</topology>
    </subcellularLocation>
</comment>
<feature type="region of interest" description="Disordered" evidence="7">
    <location>
        <begin position="128"/>
        <end position="163"/>
    </location>
</feature>